<evidence type="ECO:0000256" key="3">
    <source>
        <dbReference type="ARBA" id="ARBA00022670"/>
    </source>
</evidence>
<name>A0A9P7VJ23_9AGAR</name>
<dbReference type="GO" id="GO:0004185">
    <property type="term" value="F:serine-type carboxypeptidase activity"/>
    <property type="evidence" value="ECO:0007669"/>
    <property type="project" value="InterPro"/>
</dbReference>
<evidence type="ECO:0000256" key="1">
    <source>
        <dbReference type="ARBA" id="ARBA00009431"/>
    </source>
</evidence>
<dbReference type="AlphaFoldDB" id="A0A9P7VJ23"/>
<dbReference type="GeneID" id="66112428"/>
<comment type="similarity">
    <text evidence="1">Belongs to the peptidase S10 family.</text>
</comment>
<sequence>MLLSYFDVQCTAASVPPILDIKTCVYMKPAMQKMDDPILRINPYDMSRKCDGDISILQYLDDPAIRTLLGVDPSLTANFTSCNHDDALHPTKDYVSALLERGIRVLIHVGAYDWICNWVGNERWTIALGQSGQREFAREELREWYVDEKPAGKIRSTKWLTFATVPDDKPKESLAMVQRWLRRDDFWIYSLSLL</sequence>
<dbReference type="InterPro" id="IPR029058">
    <property type="entry name" value="AB_hydrolase_fold"/>
</dbReference>
<dbReference type="GO" id="GO:0006508">
    <property type="term" value="P:proteolysis"/>
    <property type="evidence" value="ECO:0007669"/>
    <property type="project" value="UniProtKB-KW"/>
</dbReference>
<accession>A0A9P7VJ23</accession>
<evidence type="ECO:0000313" key="7">
    <source>
        <dbReference type="Proteomes" id="UP000812287"/>
    </source>
</evidence>
<keyword evidence="3" id="KW-0645">Protease</keyword>
<keyword evidence="4" id="KW-0378">Hydrolase</keyword>
<keyword evidence="7" id="KW-1185">Reference proteome</keyword>
<dbReference type="OrthoDB" id="443318at2759"/>
<dbReference type="Gene3D" id="3.40.50.1820">
    <property type="entry name" value="alpha/beta hydrolase"/>
    <property type="match status" value="1"/>
</dbReference>
<evidence type="ECO:0000256" key="5">
    <source>
        <dbReference type="ARBA" id="ARBA00023180"/>
    </source>
</evidence>
<keyword evidence="2" id="KW-0121">Carboxypeptidase</keyword>
<reference evidence="6" key="1">
    <citation type="submission" date="2020-11" db="EMBL/GenBank/DDBJ databases">
        <title>Adaptations for nitrogen fixation in a non-lichenized fungal sporocarp promotes dispersal by wood-feeding termites.</title>
        <authorList>
            <consortium name="DOE Joint Genome Institute"/>
            <person name="Koch R.A."/>
            <person name="Yoon G."/>
            <person name="Arayal U."/>
            <person name="Lail K."/>
            <person name="Amirebrahimi M."/>
            <person name="Labutti K."/>
            <person name="Lipzen A."/>
            <person name="Riley R."/>
            <person name="Barry K."/>
            <person name="Henrissat B."/>
            <person name="Grigoriev I.V."/>
            <person name="Herr J.R."/>
            <person name="Aime M.C."/>
        </authorList>
    </citation>
    <scope>NUCLEOTIDE SEQUENCE</scope>
    <source>
        <strain evidence="6">MCA 3950</strain>
    </source>
</reference>
<comment type="caution">
    <text evidence="6">The sequence shown here is derived from an EMBL/GenBank/DDBJ whole genome shotgun (WGS) entry which is preliminary data.</text>
</comment>
<dbReference type="Pfam" id="PF00450">
    <property type="entry name" value="Peptidase_S10"/>
    <property type="match status" value="1"/>
</dbReference>
<dbReference type="SUPFAM" id="SSF53474">
    <property type="entry name" value="alpha/beta-Hydrolases"/>
    <property type="match status" value="1"/>
</dbReference>
<evidence type="ECO:0000256" key="2">
    <source>
        <dbReference type="ARBA" id="ARBA00022645"/>
    </source>
</evidence>
<evidence type="ECO:0000256" key="4">
    <source>
        <dbReference type="ARBA" id="ARBA00022801"/>
    </source>
</evidence>
<dbReference type="EMBL" id="MU250560">
    <property type="protein sequence ID" value="KAG7441445.1"/>
    <property type="molecule type" value="Genomic_DNA"/>
</dbReference>
<dbReference type="InterPro" id="IPR001563">
    <property type="entry name" value="Peptidase_S10"/>
</dbReference>
<proteinExistence type="inferred from homology"/>
<dbReference type="Proteomes" id="UP000812287">
    <property type="component" value="Unassembled WGS sequence"/>
</dbReference>
<keyword evidence="5" id="KW-0325">Glycoprotein</keyword>
<protein>
    <submittedName>
        <fullName evidence="6">Alpha/beta-hydrolase</fullName>
    </submittedName>
</protein>
<dbReference type="RefSeq" id="XP_043034945.1">
    <property type="nucleotide sequence ID" value="XM_043190131.1"/>
</dbReference>
<organism evidence="6 7">
    <name type="scientific">Guyanagaster necrorhizus</name>
    <dbReference type="NCBI Taxonomy" id="856835"/>
    <lineage>
        <taxon>Eukaryota</taxon>
        <taxon>Fungi</taxon>
        <taxon>Dikarya</taxon>
        <taxon>Basidiomycota</taxon>
        <taxon>Agaricomycotina</taxon>
        <taxon>Agaricomycetes</taxon>
        <taxon>Agaricomycetidae</taxon>
        <taxon>Agaricales</taxon>
        <taxon>Marasmiineae</taxon>
        <taxon>Physalacriaceae</taxon>
        <taxon>Guyanagaster</taxon>
    </lineage>
</organism>
<evidence type="ECO:0000313" key="6">
    <source>
        <dbReference type="EMBL" id="KAG7441445.1"/>
    </source>
</evidence>
<gene>
    <name evidence="6" type="ORF">BT62DRAFT_988980</name>
</gene>